<reference evidence="3 4" key="2">
    <citation type="submission" date="2019-02" db="EMBL/GenBank/DDBJ databases">
        <authorList>
            <consortium name="Pathogen Informatics"/>
        </authorList>
    </citation>
    <scope>NUCLEOTIDE SEQUENCE [LARGE SCALE GENOMIC DNA]</scope>
    <source>
        <strain evidence="3">Clo34</strain>
        <strain evidence="4">clo34</strain>
    </source>
</reference>
<dbReference type="AlphaFoldDB" id="A0A2R4NCG3"/>
<evidence type="ECO:0000313" key="4">
    <source>
        <dbReference type="Proteomes" id="UP000411588"/>
    </source>
</evidence>
<geneLocation type="plasmid" evidence="2">
    <name>LIBA6289</name>
</geneLocation>
<dbReference type="EMBL" id="MF547664">
    <property type="protein sequence ID" value="AVX33720.1"/>
    <property type="molecule type" value="Genomic_DNA"/>
</dbReference>
<sequence>MKNLLKDERGFIDSTVGVILIAIVASLFISLGFVIFPALDTQVQLNNFAKEIVREAQITGEIDKDIDKKIKNLEDNLVKPDKIIWDNKYITGTKKVQLNEEIKVRVEKTIDIGFFDFGRFPVPLHGSHSGRSEVYWRN</sequence>
<dbReference type="EMBL" id="CAADAN010000019">
    <property type="protein sequence ID" value="VFD35906.1"/>
    <property type="molecule type" value="Genomic_DNA"/>
</dbReference>
<evidence type="ECO:0008006" key="5">
    <source>
        <dbReference type="Google" id="ProtNLM"/>
    </source>
</evidence>
<keyword evidence="1" id="KW-0472">Membrane</keyword>
<feature type="transmembrane region" description="Helical" evidence="1">
    <location>
        <begin position="12"/>
        <end position="36"/>
    </location>
</feature>
<keyword evidence="2" id="KW-0614">Plasmid</keyword>
<evidence type="ECO:0000313" key="2">
    <source>
        <dbReference type="EMBL" id="AVX33720.1"/>
    </source>
</evidence>
<protein>
    <recommendedName>
        <fullName evidence="5">DUF4320 family protein</fullName>
    </recommendedName>
</protein>
<dbReference type="RefSeq" id="WP_066024765.1">
    <property type="nucleotide sequence ID" value="NZ_BDSN01000032.1"/>
</dbReference>
<proteinExistence type="predicted"/>
<dbReference type="Proteomes" id="UP000411588">
    <property type="component" value="Unassembled WGS sequence"/>
</dbReference>
<accession>A0A2R4NCG3</accession>
<organism evidence="2">
    <name type="scientific">Clostridioides difficile</name>
    <name type="common">Peptoclostridium difficile</name>
    <dbReference type="NCBI Taxonomy" id="1496"/>
    <lineage>
        <taxon>Bacteria</taxon>
        <taxon>Bacillati</taxon>
        <taxon>Bacillota</taxon>
        <taxon>Clostridia</taxon>
        <taxon>Peptostreptococcales</taxon>
        <taxon>Peptostreptococcaceae</taxon>
        <taxon>Clostridioides</taxon>
    </lineage>
</organism>
<evidence type="ECO:0000313" key="3">
    <source>
        <dbReference type="EMBL" id="VFD35906.1"/>
    </source>
</evidence>
<gene>
    <name evidence="2" type="ORF">plasmid_LIBA6289_00035</name>
    <name evidence="3" type="ORF">SAMEA1402399_03758</name>
</gene>
<keyword evidence="1" id="KW-1133">Transmembrane helix</keyword>
<reference evidence="2" key="1">
    <citation type="journal article" date="2018" name="Genome Biol. Evol.">
        <title>Two Groups of Cocirculating, Epidemic Clostridiodes difficile Strains Microdiversify through Different Mechanisms.</title>
        <authorList>
            <person name="Murillo T."/>
            <person name="Ramirez-Vargas G."/>
            <person name="Riedel T."/>
            <person name="Overmann J."/>
            <person name="Andersen J.M."/>
            <person name="Guzman-Verri C."/>
            <person name="Chaves-Olarte E."/>
            <person name="Rodriguez C."/>
        </authorList>
    </citation>
    <scope>NUCLEOTIDE SEQUENCE</scope>
    <source>
        <strain evidence="2">LIBA-6289</strain>
        <plasmid evidence="2">LIBA6289</plasmid>
    </source>
</reference>
<dbReference type="InterPro" id="IPR025469">
    <property type="entry name" value="DUF4320"/>
</dbReference>
<evidence type="ECO:0000256" key="1">
    <source>
        <dbReference type="SAM" id="Phobius"/>
    </source>
</evidence>
<keyword evidence="1" id="KW-0812">Transmembrane</keyword>
<dbReference type="Pfam" id="PF14208">
    <property type="entry name" value="DUF4320"/>
    <property type="match status" value="1"/>
</dbReference>
<name>A0A2R4NCG3_CLODI</name>